<evidence type="ECO:0000313" key="7">
    <source>
        <dbReference type="EMBL" id="GAA4454813.1"/>
    </source>
</evidence>
<dbReference type="EMBL" id="BAABHD010000024">
    <property type="protein sequence ID" value="GAA4454813.1"/>
    <property type="molecule type" value="Genomic_DNA"/>
</dbReference>
<evidence type="ECO:0000256" key="2">
    <source>
        <dbReference type="ARBA" id="ARBA00022723"/>
    </source>
</evidence>
<comment type="caution">
    <text evidence="7">The sequence shown here is derived from an EMBL/GenBank/DDBJ whole genome shotgun (WGS) entry which is preliminary data.</text>
</comment>
<organism evidence="7 8">
    <name type="scientific">Nibrella saemangeumensis</name>
    <dbReference type="NCBI Taxonomy" id="1084526"/>
    <lineage>
        <taxon>Bacteria</taxon>
        <taxon>Pseudomonadati</taxon>
        <taxon>Bacteroidota</taxon>
        <taxon>Cytophagia</taxon>
        <taxon>Cytophagales</taxon>
        <taxon>Spirosomataceae</taxon>
        <taxon>Nibrella</taxon>
    </lineage>
</organism>
<evidence type="ECO:0000313" key="8">
    <source>
        <dbReference type="Proteomes" id="UP001501175"/>
    </source>
</evidence>
<dbReference type="InterPro" id="IPR055557">
    <property type="entry name" value="DUF7133"/>
</dbReference>
<dbReference type="PROSITE" id="PS51257">
    <property type="entry name" value="PROKAR_LIPOPROTEIN"/>
    <property type="match status" value="1"/>
</dbReference>
<dbReference type="SUPFAM" id="SSF50952">
    <property type="entry name" value="Soluble quinoprotein glucose dehydrogenase"/>
    <property type="match status" value="1"/>
</dbReference>
<accession>A0ABP8MTQ6</accession>
<evidence type="ECO:0000256" key="5">
    <source>
        <dbReference type="SAM" id="SignalP"/>
    </source>
</evidence>
<keyword evidence="8" id="KW-1185">Reference proteome</keyword>
<dbReference type="PROSITE" id="PS51007">
    <property type="entry name" value="CYTC"/>
    <property type="match status" value="1"/>
</dbReference>
<dbReference type="InterPro" id="IPR011041">
    <property type="entry name" value="Quinoprot_gluc/sorb_DH_b-prop"/>
</dbReference>
<gene>
    <name evidence="7" type="ORF">GCM10023189_21780</name>
</gene>
<keyword evidence="1 4" id="KW-0349">Heme</keyword>
<evidence type="ECO:0000256" key="1">
    <source>
        <dbReference type="ARBA" id="ARBA00022617"/>
    </source>
</evidence>
<proteinExistence type="predicted"/>
<dbReference type="InterPro" id="IPR009056">
    <property type="entry name" value="Cyt_c-like_dom"/>
</dbReference>
<dbReference type="RefSeq" id="WP_345243376.1">
    <property type="nucleotide sequence ID" value="NZ_BAABHD010000024.1"/>
</dbReference>
<keyword evidence="2 4" id="KW-0479">Metal-binding</keyword>
<dbReference type="Pfam" id="PF00034">
    <property type="entry name" value="Cytochrom_C"/>
    <property type="match status" value="1"/>
</dbReference>
<protein>
    <recommendedName>
        <fullName evidence="6">Cytochrome c domain-containing protein</fullName>
    </recommendedName>
</protein>
<dbReference type="InterPro" id="IPR036909">
    <property type="entry name" value="Cyt_c-like_dom_sf"/>
</dbReference>
<dbReference type="Gene3D" id="1.10.760.10">
    <property type="entry name" value="Cytochrome c-like domain"/>
    <property type="match status" value="1"/>
</dbReference>
<keyword evidence="3 4" id="KW-0408">Iron</keyword>
<sequence>MRKPALYFCLISISLGSLLSCVVNQNNTAKRDEGPSPAKTPAEELTTFQLEPGLKIQLVAAEPMVQDPVVITFDADGRLWVVEMRGFMNTIDGANEKDRIGRISVLEDRNGDGKMDASTIYLDSLILPRAMSFVPGGVLVAENEALWLTQDLNGDLKADTKVLIDKDYAGSGLPEHSGNGLWRGVDNWYYNVKSRFRYRLADGKWQRDSTEFRGQWGISYDDKGRLFYNYNWSQLHADLVPPNYLSRNKNHTPTTGIDHGLTVDRRIYPIRPNPAVNRGYIPGTLDEQGRLLEFTAACSPLVYRGKALPGDYYGNAFVCEPSGNLVKRNVVKEDGLLLTAYDPHPGKEFLASTDERFRPVHMTTGPDGALYLADMYRGLVQHGAYITPYLKEQTLVRKLVLPVHRGRIWRIVPEKWKPSKPKKLSTASSEELVGYLAHPDGWYRDMAQHLLIDRQDKSIRQSLTTVALNGQQALGRFHSLWTLDGLGLLSPDVLLALIQDRDPLVRATAVRLLEPMAKADKQVNARFGEALLTAWEKAPAEQILQMALSAHVLDPAVSHPLLDGIANRYGELPLLRDAVLSSLQNQEFAFLQRLWKSPQWQKHEPGKEIFLEMLTTAIVRKRDPNELTALLNLIDSDKETLGWQEKTLLTGMAIQGSSGKQKPIRLAAAPGILSRANGRIEPGRLAALTSLFEWPGHNTEVSNAPKKSLLNEDEQKQFALGRKHYLTTCAGCHGTDGAGLNRFAPPLIGSDWVLGDEKRLALIVLHGMEGPVEVAGKLYNTPEILPVMPAHMTMDDAAITTILTYIRNEWGNNAGPVSRRTVSATRNSSQGRVMPWKAEELNKYVSEAKVSAGK</sequence>
<dbReference type="Gene3D" id="1.25.10.10">
    <property type="entry name" value="Leucine-rich Repeat Variant"/>
    <property type="match status" value="1"/>
</dbReference>
<dbReference type="PANTHER" id="PTHR33546">
    <property type="entry name" value="LARGE, MULTIFUNCTIONAL SECRETED PROTEIN-RELATED"/>
    <property type="match status" value="1"/>
</dbReference>
<keyword evidence="5" id="KW-0732">Signal</keyword>
<reference evidence="8" key="1">
    <citation type="journal article" date="2019" name="Int. J. Syst. Evol. Microbiol.">
        <title>The Global Catalogue of Microorganisms (GCM) 10K type strain sequencing project: providing services to taxonomists for standard genome sequencing and annotation.</title>
        <authorList>
            <consortium name="The Broad Institute Genomics Platform"/>
            <consortium name="The Broad Institute Genome Sequencing Center for Infectious Disease"/>
            <person name="Wu L."/>
            <person name="Ma J."/>
        </authorList>
    </citation>
    <scope>NUCLEOTIDE SEQUENCE [LARGE SCALE GENOMIC DNA]</scope>
    <source>
        <strain evidence="8">JCM 17927</strain>
    </source>
</reference>
<dbReference type="InterPro" id="IPR011989">
    <property type="entry name" value="ARM-like"/>
</dbReference>
<evidence type="ECO:0000256" key="4">
    <source>
        <dbReference type="PROSITE-ProRule" id="PRU00433"/>
    </source>
</evidence>
<feature type="signal peptide" evidence="5">
    <location>
        <begin position="1"/>
        <end position="19"/>
    </location>
</feature>
<evidence type="ECO:0000259" key="6">
    <source>
        <dbReference type="PROSITE" id="PS51007"/>
    </source>
</evidence>
<dbReference type="InterPro" id="IPR011042">
    <property type="entry name" value="6-blade_b-propeller_TolB-like"/>
</dbReference>
<dbReference type="Pfam" id="PF23500">
    <property type="entry name" value="DUF7133"/>
    <property type="match status" value="1"/>
</dbReference>
<dbReference type="SUPFAM" id="SSF46626">
    <property type="entry name" value="Cytochrome c"/>
    <property type="match status" value="1"/>
</dbReference>
<name>A0ABP8MTQ6_9BACT</name>
<dbReference type="Proteomes" id="UP001501175">
    <property type="component" value="Unassembled WGS sequence"/>
</dbReference>
<dbReference type="PANTHER" id="PTHR33546:SF1">
    <property type="entry name" value="LARGE, MULTIFUNCTIONAL SECRETED PROTEIN"/>
    <property type="match status" value="1"/>
</dbReference>
<feature type="chain" id="PRO_5045038768" description="Cytochrome c domain-containing protein" evidence="5">
    <location>
        <begin position="20"/>
        <end position="854"/>
    </location>
</feature>
<evidence type="ECO:0000256" key="3">
    <source>
        <dbReference type="ARBA" id="ARBA00023004"/>
    </source>
</evidence>
<feature type="domain" description="Cytochrome c" evidence="6">
    <location>
        <begin position="716"/>
        <end position="849"/>
    </location>
</feature>
<dbReference type="Gene3D" id="2.120.10.30">
    <property type="entry name" value="TolB, C-terminal domain"/>
    <property type="match status" value="1"/>
</dbReference>